<evidence type="ECO:0000313" key="2">
    <source>
        <dbReference type="Proteomes" id="UP000059113"/>
    </source>
</evidence>
<dbReference type="Proteomes" id="UP000059113">
    <property type="component" value="Plasmid"/>
</dbReference>
<sequence>MQNSWRQAFRFIKLTSTAAYGVLGQAHSELWISDQLLPRPDYWRKCFRFKTEAQRSVAFSGGTFCLEPRYSDENFPRMFRNGDQIANISSQCSGLLGYDGKGARCIVRRNGPTCQNDCLSNPGATDYASNFRTAPSPSVTPVNMRIGQEPLLVPALLMRSELV</sequence>
<gene>
    <name evidence="1" type="ORF">CP97_14946</name>
</gene>
<organism evidence="1 2">
    <name type="scientific">Aurantiacibacter atlanticus</name>
    <dbReference type="NCBI Taxonomy" id="1648404"/>
    <lineage>
        <taxon>Bacteria</taxon>
        <taxon>Pseudomonadati</taxon>
        <taxon>Pseudomonadota</taxon>
        <taxon>Alphaproteobacteria</taxon>
        <taxon>Sphingomonadales</taxon>
        <taxon>Erythrobacteraceae</taxon>
        <taxon>Aurantiacibacter</taxon>
    </lineage>
</organism>
<evidence type="ECO:0000313" key="1">
    <source>
        <dbReference type="EMBL" id="ANC50636.1"/>
    </source>
</evidence>
<dbReference type="EMBL" id="CP015441">
    <property type="protein sequence ID" value="ANC50636.1"/>
    <property type="molecule type" value="Genomic_DNA"/>
</dbReference>
<keyword evidence="2" id="KW-1185">Reference proteome</keyword>
<protein>
    <submittedName>
        <fullName evidence="1">Uncharacterized protein</fullName>
    </submittedName>
</protein>
<dbReference type="AlphaFoldDB" id="A0A168M528"/>
<geneLocation type="plasmid" evidence="2"/>
<reference evidence="1 2" key="1">
    <citation type="submission" date="2016-04" db="EMBL/GenBank/DDBJ databases">
        <title>The complete genome sequence of Erythrobacter atlanticus s21-N3.</title>
        <authorList>
            <person name="Wang W."/>
            <person name="Wang L."/>
            <person name="Zhuang L."/>
            <person name="Shao Z."/>
        </authorList>
    </citation>
    <scope>NUCLEOTIDE SEQUENCE [LARGE SCALE GENOMIC DNA]</scope>
    <source>
        <strain evidence="2">s21-N3</strain>
        <plasmid evidence="2">Plasmid</plasmid>
    </source>
</reference>
<accession>A0A168M528</accession>
<name>A0A168M528_9SPHN</name>
<proteinExistence type="predicted"/>
<keyword evidence="1" id="KW-0614">Plasmid</keyword>
<dbReference type="KEGG" id="ery:CP97_14946"/>